<dbReference type="InterPro" id="IPR027553">
    <property type="entry name" value="Heavy_Cys"/>
</dbReference>
<dbReference type="EMBL" id="CP006577">
    <property type="protein sequence ID" value="AIG98199.1"/>
    <property type="molecule type" value="Genomic_DNA"/>
</dbReference>
<sequence length="194" mass="21648">MKRYILLLILAAILPLCLQSGEQNAGSVEKLNYTIKGCGAEKVAEYGVEGYEFVGSNLTVHIMRNCCSDEILVEKSENEYRIVEKDNDGEICKCNCMSTVEIYNVREKDFKVTFTDFNGETKEIKSLEEEFCGWSTYAECKSDADCKAAGCSGQVCAGVGEQIVTTCEWRECFDAAKYGMRCGCINNQCQWAQS</sequence>
<organism evidence="1 2">
    <name type="scientific">Archaeoglobus fulgidus DSM 8774</name>
    <dbReference type="NCBI Taxonomy" id="1344584"/>
    <lineage>
        <taxon>Archaea</taxon>
        <taxon>Methanobacteriati</taxon>
        <taxon>Methanobacteriota</taxon>
        <taxon>Archaeoglobi</taxon>
        <taxon>Archaeoglobales</taxon>
        <taxon>Archaeoglobaceae</taxon>
        <taxon>Archaeoglobus</taxon>
    </lineage>
</organism>
<accession>A0A075WGI4</accession>
<dbReference type="HOGENOM" id="CLU_1399673_0_0_2"/>
<name>A0A075WGI4_ARCFL</name>
<dbReference type="Proteomes" id="UP000028501">
    <property type="component" value="Chromosome"/>
</dbReference>
<dbReference type="RefSeq" id="WP_048095640.1">
    <property type="nucleotide sequence ID" value="NZ_CP006577.1"/>
</dbReference>
<dbReference type="AlphaFoldDB" id="A0A075WGI4"/>
<evidence type="ECO:0000313" key="1">
    <source>
        <dbReference type="EMBL" id="AIG98199.1"/>
    </source>
</evidence>
<protein>
    <recommendedName>
        <fullName evidence="3">Eight-cysteine-cluster domain-containing protein</fullName>
    </recommendedName>
</protein>
<proteinExistence type="predicted"/>
<evidence type="ECO:0000313" key="2">
    <source>
        <dbReference type="Proteomes" id="UP000028501"/>
    </source>
</evidence>
<dbReference type="KEGG" id="afg:AFULGI_00014300"/>
<gene>
    <name evidence="1" type="ORF">AFULGI_00014300</name>
</gene>
<reference evidence="1 2" key="1">
    <citation type="submission" date="2013-07" db="EMBL/GenBank/DDBJ databases">
        <title>Genome of Archaeoglobus fulgidus.</title>
        <authorList>
            <person name="Fiebig A."/>
            <person name="Birkeland N.-K."/>
        </authorList>
    </citation>
    <scope>NUCLEOTIDE SEQUENCE [LARGE SCALE GENOMIC DNA]</scope>
    <source>
        <strain evidence="1 2">DSM 8774</strain>
    </source>
</reference>
<dbReference type="NCBIfam" id="TIGR04289">
    <property type="entry name" value="heavy_Cys"/>
    <property type="match status" value="1"/>
</dbReference>
<dbReference type="GeneID" id="60431011"/>
<evidence type="ECO:0008006" key="3">
    <source>
        <dbReference type="Google" id="ProtNLM"/>
    </source>
</evidence>